<sequence length="64" mass="7156">MIVNGQERKFKEGITVLELLNDLKIEPTHVAVEVDLDIVDKDKFEVTKLDSSSKVEIIRFVGGG</sequence>
<comment type="caution">
    <text evidence="1">The sequence shown here is derived from an EMBL/GenBank/DDBJ whole genome shotgun (WGS) entry which is preliminary data.</text>
</comment>
<dbReference type="InterPro" id="IPR010035">
    <property type="entry name" value="Thi_S"/>
</dbReference>
<proteinExistence type="predicted"/>
<gene>
    <name evidence="1" type="ORF">CTDIVETGP_1193</name>
</gene>
<accession>W6N3R9</accession>
<keyword evidence="2" id="KW-1185">Reference proteome</keyword>
<dbReference type="AlphaFoldDB" id="W6N3R9"/>
<dbReference type="RefSeq" id="WP_017895499.1">
    <property type="nucleotide sequence ID" value="NZ_CBXI010000019.1"/>
</dbReference>
<dbReference type="PANTHER" id="PTHR34472:SF1">
    <property type="entry name" value="SULFUR CARRIER PROTEIN THIS"/>
    <property type="match status" value="1"/>
</dbReference>
<dbReference type="InterPro" id="IPR012675">
    <property type="entry name" value="Beta-grasp_dom_sf"/>
</dbReference>
<reference evidence="1 2" key="1">
    <citation type="journal article" date="2015" name="Genome Announc.">
        <title>Draft Genome Sequence of Clostridium tyrobutyricum Strain DIVETGP, Isolated from Cow's Milk for Grana Padano Production.</title>
        <authorList>
            <person name="Soggiu A."/>
            <person name="Piras C."/>
            <person name="Gaiarsa S."/>
            <person name="Sassera D."/>
            <person name="Roncada P."/>
            <person name="Bendixen E."/>
            <person name="Brasca M."/>
            <person name="Bonizzi L."/>
        </authorList>
    </citation>
    <scope>NUCLEOTIDE SEQUENCE [LARGE SCALE GENOMIC DNA]</scope>
    <source>
        <strain evidence="1 2">DIVETGP</strain>
    </source>
</reference>
<dbReference type="EMBL" id="CBXI010000019">
    <property type="protein sequence ID" value="CDL91123.1"/>
    <property type="molecule type" value="Genomic_DNA"/>
</dbReference>
<evidence type="ECO:0000313" key="1">
    <source>
        <dbReference type="EMBL" id="CDL91123.1"/>
    </source>
</evidence>
<dbReference type="Gene3D" id="3.10.20.30">
    <property type="match status" value="1"/>
</dbReference>
<dbReference type="OrthoDB" id="9798559at2"/>
<dbReference type="InterPro" id="IPR016155">
    <property type="entry name" value="Mopterin_synth/thiamin_S_b"/>
</dbReference>
<dbReference type="InterPro" id="IPR003749">
    <property type="entry name" value="ThiS/MoaD-like"/>
</dbReference>
<dbReference type="NCBIfam" id="TIGR01683">
    <property type="entry name" value="thiS"/>
    <property type="match status" value="1"/>
</dbReference>
<name>W6N3R9_CLOTY</name>
<protein>
    <submittedName>
        <fullName evidence="1">Thiamine biosynthesis protein ThiS</fullName>
    </submittedName>
</protein>
<evidence type="ECO:0000313" key="2">
    <source>
        <dbReference type="Proteomes" id="UP000019482"/>
    </source>
</evidence>
<dbReference type="SUPFAM" id="SSF54285">
    <property type="entry name" value="MoaD/ThiS"/>
    <property type="match status" value="1"/>
</dbReference>
<organism evidence="1 2">
    <name type="scientific">Clostridium tyrobutyricum DIVETGP</name>
    <dbReference type="NCBI Taxonomy" id="1408889"/>
    <lineage>
        <taxon>Bacteria</taxon>
        <taxon>Bacillati</taxon>
        <taxon>Bacillota</taxon>
        <taxon>Clostridia</taxon>
        <taxon>Eubacteriales</taxon>
        <taxon>Clostridiaceae</taxon>
        <taxon>Clostridium</taxon>
    </lineage>
</organism>
<dbReference type="CDD" id="cd00565">
    <property type="entry name" value="Ubl_ThiS"/>
    <property type="match status" value="1"/>
</dbReference>
<dbReference type="PANTHER" id="PTHR34472">
    <property type="entry name" value="SULFUR CARRIER PROTEIN THIS"/>
    <property type="match status" value="1"/>
</dbReference>
<dbReference type="Proteomes" id="UP000019482">
    <property type="component" value="Unassembled WGS sequence"/>
</dbReference>
<dbReference type="Pfam" id="PF02597">
    <property type="entry name" value="ThiS"/>
    <property type="match status" value="1"/>
</dbReference>
<dbReference type="GeneID" id="29418686"/>